<gene>
    <name evidence="2" type="ORF">S01H1_72214</name>
</gene>
<feature type="region of interest" description="Disordered" evidence="1">
    <location>
        <begin position="1"/>
        <end position="32"/>
    </location>
</feature>
<reference evidence="2" key="1">
    <citation type="journal article" date="2014" name="Front. Microbiol.">
        <title>High frequency of phylogenetically diverse reductive dehalogenase-homologous genes in deep subseafloor sedimentary metagenomes.</title>
        <authorList>
            <person name="Kawai M."/>
            <person name="Futagami T."/>
            <person name="Toyoda A."/>
            <person name="Takaki Y."/>
            <person name="Nishi S."/>
            <person name="Hori S."/>
            <person name="Arai W."/>
            <person name="Tsubouchi T."/>
            <person name="Morono Y."/>
            <person name="Uchiyama I."/>
            <person name="Ito T."/>
            <person name="Fujiyama A."/>
            <person name="Inagaki F."/>
            <person name="Takami H."/>
        </authorList>
    </citation>
    <scope>NUCLEOTIDE SEQUENCE</scope>
    <source>
        <strain evidence="2">Expedition CK06-06</strain>
    </source>
</reference>
<protein>
    <submittedName>
        <fullName evidence="2">Uncharacterized protein</fullName>
    </submittedName>
</protein>
<evidence type="ECO:0000256" key="1">
    <source>
        <dbReference type="SAM" id="MobiDB-lite"/>
    </source>
</evidence>
<organism evidence="2">
    <name type="scientific">marine sediment metagenome</name>
    <dbReference type="NCBI Taxonomy" id="412755"/>
    <lineage>
        <taxon>unclassified sequences</taxon>
        <taxon>metagenomes</taxon>
        <taxon>ecological metagenomes</taxon>
    </lineage>
</organism>
<dbReference type="EMBL" id="BARS01048141">
    <property type="protein sequence ID" value="GAG33343.1"/>
    <property type="molecule type" value="Genomic_DNA"/>
</dbReference>
<dbReference type="AlphaFoldDB" id="X0X9J3"/>
<sequence length="72" mass="7210">MPGGDGTGPDGQGSVAGKGRGRGQGRGLGGGFAQGPDGECRCPNCGHREPHQLGVPCYNKKCPKCGSPMTRA</sequence>
<proteinExistence type="predicted"/>
<name>X0X9J3_9ZZZZ</name>
<accession>X0X9J3</accession>
<comment type="caution">
    <text evidence="2">The sequence shown here is derived from an EMBL/GenBank/DDBJ whole genome shotgun (WGS) entry which is preliminary data.</text>
</comment>
<evidence type="ECO:0000313" key="2">
    <source>
        <dbReference type="EMBL" id="GAG33343.1"/>
    </source>
</evidence>